<protein>
    <recommendedName>
        <fullName evidence="13">Bromodomain-containing protein 8</fullName>
    </recommendedName>
</protein>
<dbReference type="CDD" id="cd05507">
    <property type="entry name" value="Bromo_brd8_like"/>
    <property type="match status" value="1"/>
</dbReference>
<organism evidence="18">
    <name type="scientific">Castor canadensis</name>
    <name type="common">American beaver</name>
    <dbReference type="NCBI Taxonomy" id="51338"/>
    <lineage>
        <taxon>Eukaryota</taxon>
        <taxon>Metazoa</taxon>
        <taxon>Chordata</taxon>
        <taxon>Craniata</taxon>
        <taxon>Vertebrata</taxon>
        <taxon>Euteleostomi</taxon>
        <taxon>Mammalia</taxon>
        <taxon>Eutheria</taxon>
        <taxon>Euarchontoglires</taxon>
        <taxon>Glires</taxon>
        <taxon>Rodentia</taxon>
        <taxon>Castorimorpha</taxon>
        <taxon>Castoridae</taxon>
        <taxon>Castor</taxon>
    </lineage>
</organism>
<keyword evidence="8" id="KW-0805">Transcription regulation</keyword>
<evidence type="ECO:0000256" key="3">
    <source>
        <dbReference type="ARBA" id="ARBA00022553"/>
    </source>
</evidence>
<evidence type="ECO:0000256" key="12">
    <source>
        <dbReference type="ARBA" id="ARBA00023242"/>
    </source>
</evidence>
<dbReference type="InterPro" id="IPR001487">
    <property type="entry name" value="Bromodomain"/>
</dbReference>
<dbReference type="PANTHER" id="PTHR15398:SF13">
    <property type="entry name" value="BROMODOMAIN-CONTAINING PROTEIN 8"/>
    <property type="match status" value="1"/>
</dbReference>
<keyword evidence="5" id="KW-0832">Ubl conjugation</keyword>
<dbReference type="SMART" id="SM00297">
    <property type="entry name" value="BROMO"/>
    <property type="match status" value="1"/>
</dbReference>
<evidence type="ECO:0000256" key="1">
    <source>
        <dbReference type="ARBA" id="ARBA00004123"/>
    </source>
</evidence>
<feature type="region of interest" description="Disordered" evidence="16">
    <location>
        <begin position="305"/>
        <end position="324"/>
    </location>
</feature>
<name>A0A8C0WKQ2_CASCN</name>
<dbReference type="GO" id="GO:0035267">
    <property type="term" value="C:NuA4 histone acetyltransferase complex"/>
    <property type="evidence" value="ECO:0007669"/>
    <property type="project" value="TreeGrafter"/>
</dbReference>
<dbReference type="GO" id="GO:0005634">
    <property type="term" value="C:nucleus"/>
    <property type="evidence" value="ECO:0007669"/>
    <property type="project" value="UniProtKB-SubCell"/>
</dbReference>
<comment type="subcellular location">
    <subcellularLocation>
        <location evidence="1">Nucleus</location>
    </subcellularLocation>
</comment>
<evidence type="ECO:0000256" key="11">
    <source>
        <dbReference type="ARBA" id="ARBA00023163"/>
    </source>
</evidence>
<dbReference type="Gene3D" id="1.20.920.10">
    <property type="entry name" value="Bromodomain-like"/>
    <property type="match status" value="1"/>
</dbReference>
<evidence type="ECO:0000259" key="17">
    <source>
        <dbReference type="PROSITE" id="PS50014"/>
    </source>
</evidence>
<dbReference type="PRINTS" id="PR00503">
    <property type="entry name" value="BROMODOMAIN"/>
</dbReference>
<keyword evidence="11" id="KW-0804">Transcription</keyword>
<keyword evidence="10 14" id="KW-0103">Bromodomain</keyword>
<gene>
    <name evidence="18" type="primary">LOC109700183</name>
</gene>
<evidence type="ECO:0000256" key="9">
    <source>
        <dbReference type="ARBA" id="ARBA00023054"/>
    </source>
</evidence>
<feature type="region of interest" description="Disordered" evidence="16">
    <location>
        <begin position="740"/>
        <end position="762"/>
    </location>
</feature>
<keyword evidence="9 15" id="KW-0175">Coiled coil</keyword>
<dbReference type="InterPro" id="IPR037966">
    <property type="entry name" value="Brd8_Bromo_dom"/>
</dbReference>
<dbReference type="Ensembl" id="ENSCCNT00000014359.1">
    <property type="protein sequence ID" value="ENSCCNP00000010960.1"/>
    <property type="gene ID" value="ENSCCNG00000011369.1"/>
</dbReference>
<evidence type="ECO:0000256" key="7">
    <source>
        <dbReference type="ARBA" id="ARBA00022990"/>
    </source>
</evidence>
<keyword evidence="6" id="KW-0156">Chromatin regulator</keyword>
<proteinExistence type="predicted"/>
<feature type="compositionally biased region" description="Basic and acidic residues" evidence="16">
    <location>
        <begin position="744"/>
        <end position="759"/>
    </location>
</feature>
<dbReference type="PANTHER" id="PTHR15398">
    <property type="entry name" value="BROMODOMAIN-CONTAINING PROTEIN 8"/>
    <property type="match status" value="1"/>
</dbReference>
<evidence type="ECO:0000256" key="16">
    <source>
        <dbReference type="SAM" id="MobiDB-lite"/>
    </source>
</evidence>
<keyword evidence="3" id="KW-0597">Phosphoprotein</keyword>
<evidence type="ECO:0000256" key="8">
    <source>
        <dbReference type="ARBA" id="ARBA00023015"/>
    </source>
</evidence>
<dbReference type="PROSITE" id="PS50014">
    <property type="entry name" value="BROMODOMAIN_2"/>
    <property type="match status" value="1"/>
</dbReference>
<keyword evidence="2" id="KW-1017">Isopeptide bond</keyword>
<reference evidence="18" key="1">
    <citation type="submission" date="2023-09" db="UniProtKB">
        <authorList>
            <consortium name="Ensembl"/>
        </authorList>
    </citation>
    <scope>IDENTIFICATION</scope>
</reference>
<dbReference type="GO" id="GO:0006325">
    <property type="term" value="P:chromatin organization"/>
    <property type="evidence" value="ECO:0007669"/>
    <property type="project" value="UniProtKB-KW"/>
</dbReference>
<evidence type="ECO:0000256" key="10">
    <source>
        <dbReference type="ARBA" id="ARBA00023117"/>
    </source>
</evidence>
<evidence type="ECO:0000256" key="13">
    <source>
        <dbReference type="ARBA" id="ARBA00070695"/>
    </source>
</evidence>
<evidence type="ECO:0000256" key="15">
    <source>
        <dbReference type="SAM" id="Coils"/>
    </source>
</evidence>
<dbReference type="FunFam" id="1.20.920.10:FF:000016">
    <property type="entry name" value="bromodomain-containing protein 8 isoform X1"/>
    <property type="match status" value="1"/>
</dbReference>
<feature type="coiled-coil region" evidence="15">
    <location>
        <begin position="91"/>
        <end position="161"/>
    </location>
</feature>
<evidence type="ECO:0000256" key="6">
    <source>
        <dbReference type="ARBA" id="ARBA00022853"/>
    </source>
</evidence>
<accession>A0A8C0WKQ2</accession>
<dbReference type="SUPFAM" id="SSF47370">
    <property type="entry name" value="Bromodomain"/>
    <property type="match status" value="1"/>
</dbReference>
<feature type="region of interest" description="Disordered" evidence="16">
    <location>
        <begin position="179"/>
        <end position="209"/>
    </location>
</feature>
<dbReference type="Pfam" id="PF00439">
    <property type="entry name" value="Bromodomain"/>
    <property type="match status" value="1"/>
</dbReference>
<feature type="domain" description="Bromo" evidence="17">
    <location>
        <begin position="648"/>
        <end position="707"/>
    </location>
</feature>
<evidence type="ECO:0000256" key="2">
    <source>
        <dbReference type="ARBA" id="ARBA00022499"/>
    </source>
</evidence>
<evidence type="ECO:0000256" key="4">
    <source>
        <dbReference type="ARBA" id="ARBA00022604"/>
    </source>
</evidence>
<evidence type="ECO:0000313" key="18">
    <source>
        <dbReference type="Ensembl" id="ENSCCNP00000010960.1"/>
    </source>
</evidence>
<feature type="compositionally biased region" description="Polar residues" evidence="16">
    <location>
        <begin position="197"/>
        <end position="209"/>
    </location>
</feature>
<dbReference type="AlphaFoldDB" id="A0A8C0WKQ2"/>
<keyword evidence="4" id="KW-0341">Growth regulation</keyword>
<feature type="region of interest" description="Disordered" evidence="16">
    <location>
        <begin position="554"/>
        <end position="592"/>
    </location>
</feature>
<evidence type="ECO:0000256" key="5">
    <source>
        <dbReference type="ARBA" id="ARBA00022843"/>
    </source>
</evidence>
<dbReference type="InterPro" id="IPR036427">
    <property type="entry name" value="Bromodomain-like_sf"/>
</dbReference>
<keyword evidence="7" id="KW-0007">Acetylation</keyword>
<sequence>MAAGTGKHKLLSTGPTEPWSIREKLCLASSVMRSGDQNWVSVSRAIKPFAEPGRPPDWFSQKHCASQYSELLETTETQSEYKKTVEDVIVRKLTAERVEELKRVIKETQERYRRLKRDAELIQAGHMDSRLDELCNDIAMKKKLEEEEAEVKRKATDAAYQARQAVKTPPRRLPTVMVRSPIDSASPGGDYPLGDLTPTTMEEGTSGVNESEMAVASSHLNNTGVLLEVGGVLPMIHGGEIQQTPNTVAALSAASGAPTLSRLLEAGPTHELQLNLCHPVESVSQATIVMMPALPAPSSAPAVSTPESVAPVSQPDTCAPMEAVGDPHTVTVSMDSSEISMIINSIKEECFRSGVAEAPGGSKAPSIDGKEDLDLAEKMDIAVSYTGEELDFETVGDIIAIIEDKVDDHPEVLDVAAVEAALSFCEENDDPQSLPGPWEHPIQQERDKPVPIPAPEMTVKQERLDFEETENKGIHELVDIRESGVEIKVEPAEPEPGISGAEIVAAIGSATSMEPPELRSQDLDEEPRNCSINLPILRIVLFCTNLKCEDEEEDGVSEAASLEEPKEEDQGEGYLSEMDNEPPVSESDDGFSIHNATLQSHTLADSIPSSPASSQFSVCSEDQEAIQAQKIWKKAIMLVWRAAVCQCFLQPVTDDIAPGYHSMPMDLSTIKKNIENGLIRSTAEFQRDIMLMFQNAVMYNSSDHDVYHMAVEMQRDVLEQIQQFLATQLIMQTSESGISAKSLRGRDSTRKQDASEKDSVPMGSPAFLLSLFDGGTRGRRCAIEADMKMKK</sequence>
<evidence type="ECO:0000256" key="14">
    <source>
        <dbReference type="PROSITE-ProRule" id="PRU00035"/>
    </source>
</evidence>
<keyword evidence="12" id="KW-0539">Nucleus</keyword>